<dbReference type="Proteomes" id="UP000315914">
    <property type="component" value="Unassembled WGS sequence"/>
</dbReference>
<organism evidence="2 3">
    <name type="scientific">Bradyrhizobium sacchari</name>
    <dbReference type="NCBI Taxonomy" id="1399419"/>
    <lineage>
        <taxon>Bacteria</taxon>
        <taxon>Pseudomonadati</taxon>
        <taxon>Pseudomonadota</taxon>
        <taxon>Alphaproteobacteria</taxon>
        <taxon>Hyphomicrobiales</taxon>
        <taxon>Nitrobacteraceae</taxon>
        <taxon>Bradyrhizobium</taxon>
    </lineage>
</organism>
<protein>
    <submittedName>
        <fullName evidence="2">CopG antitoxin of type II toxin-antitoxin system</fullName>
    </submittedName>
</protein>
<sequence length="58" mass="6183">MAKTAAISVRVPDDVKAAVEKAAEADSRSVASLVEKILVDYLKKNGYLKGPKPRATVL</sequence>
<dbReference type="InterPro" id="IPR010985">
    <property type="entry name" value="Ribbon_hlx_hlx"/>
</dbReference>
<dbReference type="GO" id="GO:0006355">
    <property type="term" value="P:regulation of DNA-templated transcription"/>
    <property type="evidence" value="ECO:0007669"/>
    <property type="project" value="InterPro"/>
</dbReference>
<dbReference type="Gene3D" id="1.10.1220.10">
    <property type="entry name" value="Met repressor-like"/>
    <property type="match status" value="1"/>
</dbReference>
<evidence type="ECO:0000313" key="2">
    <source>
        <dbReference type="EMBL" id="TWB76128.1"/>
    </source>
</evidence>
<dbReference type="EMBL" id="VITW01000004">
    <property type="protein sequence ID" value="TWB76128.1"/>
    <property type="molecule type" value="Genomic_DNA"/>
</dbReference>
<feature type="domain" description="CopG-like ribbon-helix-helix" evidence="1">
    <location>
        <begin position="7"/>
        <end position="45"/>
    </location>
</feature>
<dbReference type="Pfam" id="PF07878">
    <property type="entry name" value="RHH_5"/>
    <property type="match status" value="1"/>
</dbReference>
<evidence type="ECO:0000259" key="1">
    <source>
        <dbReference type="Pfam" id="PF07878"/>
    </source>
</evidence>
<accession>A0A560JYH2</accession>
<proteinExistence type="predicted"/>
<dbReference type="AlphaFoldDB" id="A0A560JYH2"/>
<dbReference type="InterPro" id="IPR012869">
    <property type="entry name" value="RHH_5"/>
</dbReference>
<reference evidence="2 3" key="1">
    <citation type="submission" date="2019-06" db="EMBL/GenBank/DDBJ databases">
        <title>Genomic Encyclopedia of Type Strains, Phase IV (KMG-V): Genome sequencing to study the core and pangenomes of soil and plant-associated prokaryotes.</title>
        <authorList>
            <person name="Whitman W."/>
        </authorList>
    </citation>
    <scope>NUCLEOTIDE SEQUENCE [LARGE SCALE GENOMIC DNA]</scope>
    <source>
        <strain evidence="2 3">BR 10556</strain>
    </source>
</reference>
<gene>
    <name evidence="2" type="ORF">FBZ95_104308</name>
</gene>
<dbReference type="InterPro" id="IPR013321">
    <property type="entry name" value="Arc_rbn_hlx_hlx"/>
</dbReference>
<keyword evidence="3" id="KW-1185">Reference proteome</keyword>
<dbReference type="SUPFAM" id="SSF47598">
    <property type="entry name" value="Ribbon-helix-helix"/>
    <property type="match status" value="1"/>
</dbReference>
<comment type="caution">
    <text evidence="2">The sequence shown here is derived from an EMBL/GenBank/DDBJ whole genome shotgun (WGS) entry which is preliminary data.</text>
</comment>
<evidence type="ECO:0000313" key="3">
    <source>
        <dbReference type="Proteomes" id="UP000315914"/>
    </source>
</evidence>
<name>A0A560JYH2_9BRAD</name>
<dbReference type="RefSeq" id="WP_080134684.1">
    <property type="nucleotide sequence ID" value="NZ_LWIG01000007.1"/>
</dbReference>